<evidence type="ECO:0000313" key="1">
    <source>
        <dbReference type="EMBL" id="CAI9264500.1"/>
    </source>
</evidence>
<protein>
    <submittedName>
        <fullName evidence="1">Uncharacterized protein</fullName>
    </submittedName>
</protein>
<sequence length="136" mass="15856">MLFLFYIKYGKPQLQIWSLQKLVAVKVYAVFLAENFTNVSLKGFKGLSRTEVEFTLAYLPCMNPNDWISLFLILSKYEQKYEPMIAHLKRMLICYIHEVAKMDVEVAADLKKKTVVNTELSHPEIRRGNVPGWTPR</sequence>
<organism evidence="1 2">
    <name type="scientific">Lactuca saligna</name>
    <name type="common">Willowleaf lettuce</name>
    <dbReference type="NCBI Taxonomy" id="75948"/>
    <lineage>
        <taxon>Eukaryota</taxon>
        <taxon>Viridiplantae</taxon>
        <taxon>Streptophyta</taxon>
        <taxon>Embryophyta</taxon>
        <taxon>Tracheophyta</taxon>
        <taxon>Spermatophyta</taxon>
        <taxon>Magnoliopsida</taxon>
        <taxon>eudicotyledons</taxon>
        <taxon>Gunneridae</taxon>
        <taxon>Pentapetalae</taxon>
        <taxon>asterids</taxon>
        <taxon>campanulids</taxon>
        <taxon>Asterales</taxon>
        <taxon>Asteraceae</taxon>
        <taxon>Cichorioideae</taxon>
        <taxon>Cichorieae</taxon>
        <taxon>Lactucinae</taxon>
        <taxon>Lactuca</taxon>
    </lineage>
</organism>
<dbReference type="Proteomes" id="UP001177003">
    <property type="component" value="Chromosome 0"/>
</dbReference>
<evidence type="ECO:0000313" key="2">
    <source>
        <dbReference type="Proteomes" id="UP001177003"/>
    </source>
</evidence>
<name>A0AA35V488_LACSI</name>
<accession>A0AA35V488</accession>
<gene>
    <name evidence="1" type="ORF">LSALG_LOCUS5148</name>
</gene>
<keyword evidence="2" id="KW-1185">Reference proteome</keyword>
<reference evidence="1" key="1">
    <citation type="submission" date="2023-04" db="EMBL/GenBank/DDBJ databases">
        <authorList>
            <person name="Vijverberg K."/>
            <person name="Xiong W."/>
            <person name="Schranz E."/>
        </authorList>
    </citation>
    <scope>NUCLEOTIDE SEQUENCE</scope>
</reference>
<dbReference type="EMBL" id="OX465086">
    <property type="protein sequence ID" value="CAI9264500.1"/>
    <property type="molecule type" value="Genomic_DNA"/>
</dbReference>
<proteinExistence type="predicted"/>
<dbReference type="AlphaFoldDB" id="A0AA35V488"/>